<dbReference type="Pfam" id="PF19300">
    <property type="entry name" value="BPD_transp_1_N"/>
    <property type="match status" value="1"/>
</dbReference>
<keyword evidence="2" id="KW-0813">Transport</keyword>
<evidence type="ECO:0000256" key="1">
    <source>
        <dbReference type="ARBA" id="ARBA00004651"/>
    </source>
</evidence>
<keyword evidence="5 7" id="KW-1133">Transmembrane helix</keyword>
<dbReference type="SUPFAM" id="SSF161098">
    <property type="entry name" value="MetI-like"/>
    <property type="match status" value="1"/>
</dbReference>
<dbReference type="InterPro" id="IPR045621">
    <property type="entry name" value="BPD_transp_1_N"/>
</dbReference>
<evidence type="ECO:0000256" key="6">
    <source>
        <dbReference type="ARBA" id="ARBA00023136"/>
    </source>
</evidence>
<keyword evidence="3" id="KW-1003">Cell membrane</keyword>
<feature type="transmembrane region" description="Helical" evidence="7">
    <location>
        <begin position="236"/>
        <end position="262"/>
    </location>
</feature>
<protein>
    <submittedName>
        <fullName evidence="9">Glutathione transport system permease protein GsiC</fullName>
    </submittedName>
</protein>
<dbReference type="PROSITE" id="PS50928">
    <property type="entry name" value="ABC_TM1"/>
    <property type="match status" value="1"/>
</dbReference>
<proteinExistence type="predicted"/>
<dbReference type="PANTHER" id="PTHR43376:SF1">
    <property type="entry name" value="OLIGOPEPTIDE TRANSPORT SYSTEM PERMEASE PROTEIN"/>
    <property type="match status" value="1"/>
</dbReference>
<name>A0A644U0H0_9ZZZZ</name>
<gene>
    <name evidence="9" type="primary">gsiC_8</name>
    <name evidence="9" type="ORF">SDC9_18516</name>
</gene>
<dbReference type="EMBL" id="VSSQ01000067">
    <property type="protein sequence ID" value="MPL72726.1"/>
    <property type="molecule type" value="Genomic_DNA"/>
</dbReference>
<dbReference type="CDD" id="cd06261">
    <property type="entry name" value="TM_PBP2"/>
    <property type="match status" value="1"/>
</dbReference>
<evidence type="ECO:0000256" key="4">
    <source>
        <dbReference type="ARBA" id="ARBA00022692"/>
    </source>
</evidence>
<feature type="transmembrane region" description="Helical" evidence="7">
    <location>
        <begin position="178"/>
        <end position="199"/>
    </location>
</feature>
<feature type="domain" description="ABC transmembrane type-1" evidence="8">
    <location>
        <begin position="97"/>
        <end position="301"/>
    </location>
</feature>
<evidence type="ECO:0000259" key="8">
    <source>
        <dbReference type="PROSITE" id="PS50928"/>
    </source>
</evidence>
<sequence length="318" mass="35746">MNRILARKIVRYAVSLLIVVLLVFLLPRCMPGDPVQCLVGEDVFLTQEILDAVTVKLGLDLPLAEQFRIYIGNLLTGDLGYSYTRHQNVAELIWDRLPWTLLLTGVSMLIGYTFGIIAGTWAGWMAERKMSKILTSFGVVVSCIPPYLLGLIFFSVFVYQLGWFPYKGFYTTPDLPSVVYHMALPVLTLALFVFVRNMIIMRGSVLTEKNQLYPQFAKSLGIPRRKIIYGHVMKNAILPILTHFAIDFGFILSGALFIEIIFSLNGLGRVMYTAILNLDYPVLSGLFLVIAVMAICANMLADILYGFIDPRVKRGDDQ</sequence>
<dbReference type="AlphaFoldDB" id="A0A644U0H0"/>
<evidence type="ECO:0000313" key="9">
    <source>
        <dbReference type="EMBL" id="MPL72726.1"/>
    </source>
</evidence>
<evidence type="ECO:0000256" key="2">
    <source>
        <dbReference type="ARBA" id="ARBA00022448"/>
    </source>
</evidence>
<evidence type="ECO:0000256" key="3">
    <source>
        <dbReference type="ARBA" id="ARBA00022475"/>
    </source>
</evidence>
<dbReference type="InterPro" id="IPR035906">
    <property type="entry name" value="MetI-like_sf"/>
</dbReference>
<dbReference type="InterPro" id="IPR000515">
    <property type="entry name" value="MetI-like"/>
</dbReference>
<reference evidence="9" key="1">
    <citation type="submission" date="2019-08" db="EMBL/GenBank/DDBJ databases">
        <authorList>
            <person name="Kucharzyk K."/>
            <person name="Murdoch R.W."/>
            <person name="Higgins S."/>
            <person name="Loffler F."/>
        </authorList>
    </citation>
    <scope>NUCLEOTIDE SEQUENCE</scope>
</reference>
<comment type="subcellular location">
    <subcellularLocation>
        <location evidence="1">Cell membrane</location>
        <topology evidence="1">Multi-pass membrane protein</topology>
    </subcellularLocation>
</comment>
<organism evidence="9">
    <name type="scientific">bioreactor metagenome</name>
    <dbReference type="NCBI Taxonomy" id="1076179"/>
    <lineage>
        <taxon>unclassified sequences</taxon>
        <taxon>metagenomes</taxon>
        <taxon>ecological metagenomes</taxon>
    </lineage>
</organism>
<dbReference type="PANTHER" id="PTHR43376">
    <property type="entry name" value="OLIGOPEPTIDE TRANSPORT SYSTEM PERMEASE PROTEIN"/>
    <property type="match status" value="1"/>
</dbReference>
<evidence type="ECO:0000256" key="7">
    <source>
        <dbReference type="SAM" id="Phobius"/>
    </source>
</evidence>
<accession>A0A644U0H0</accession>
<keyword evidence="4 7" id="KW-0812">Transmembrane</keyword>
<dbReference type="GO" id="GO:0005886">
    <property type="term" value="C:plasma membrane"/>
    <property type="evidence" value="ECO:0007669"/>
    <property type="project" value="UniProtKB-SubCell"/>
</dbReference>
<dbReference type="GO" id="GO:0055085">
    <property type="term" value="P:transmembrane transport"/>
    <property type="evidence" value="ECO:0007669"/>
    <property type="project" value="InterPro"/>
</dbReference>
<feature type="transmembrane region" description="Helical" evidence="7">
    <location>
        <begin position="99"/>
        <end position="121"/>
    </location>
</feature>
<dbReference type="Gene3D" id="1.10.3720.10">
    <property type="entry name" value="MetI-like"/>
    <property type="match status" value="1"/>
</dbReference>
<evidence type="ECO:0000256" key="5">
    <source>
        <dbReference type="ARBA" id="ARBA00022989"/>
    </source>
</evidence>
<dbReference type="Pfam" id="PF00528">
    <property type="entry name" value="BPD_transp_1"/>
    <property type="match status" value="1"/>
</dbReference>
<comment type="caution">
    <text evidence="9">The sequence shown here is derived from an EMBL/GenBank/DDBJ whole genome shotgun (WGS) entry which is preliminary data.</text>
</comment>
<feature type="transmembrane region" description="Helical" evidence="7">
    <location>
        <begin position="133"/>
        <end position="158"/>
    </location>
</feature>
<keyword evidence="6 7" id="KW-0472">Membrane</keyword>
<feature type="transmembrane region" description="Helical" evidence="7">
    <location>
        <begin position="282"/>
        <end position="308"/>
    </location>
</feature>